<dbReference type="EMBL" id="VIGB01000003">
    <property type="protein sequence ID" value="TQF04581.1"/>
    <property type="molecule type" value="Genomic_DNA"/>
</dbReference>
<dbReference type="Proteomes" id="UP000319103">
    <property type="component" value="Unassembled WGS sequence"/>
</dbReference>
<feature type="short sequence motif" description="Histidine triad motif" evidence="2 3">
    <location>
        <begin position="119"/>
        <end position="123"/>
    </location>
</feature>
<dbReference type="CDD" id="cd01277">
    <property type="entry name" value="HINT_subgroup"/>
    <property type="match status" value="1"/>
</dbReference>
<dbReference type="Pfam" id="PF01230">
    <property type="entry name" value="HIT"/>
    <property type="match status" value="1"/>
</dbReference>
<dbReference type="AlphaFoldDB" id="A0A540W6D6"/>
<sequence length="171" mass="18687">MSLTFDPQWLSRYPAQDSVANAESSCVFCGIVRGEVDAHVVAETADTVCFLDHLPATYGHVLVVPKQHYRDLSDIPEESFQHVMAAAKQVANSLQDSCGASGINLVHATGRAAHQTVFHFHIHVVPRYDGDSIVVFPRLADPARKDEVAQRLRTALNNPLPPMAEAESSQS</sequence>
<dbReference type="InterPro" id="IPR011146">
    <property type="entry name" value="HIT-like"/>
</dbReference>
<dbReference type="PRINTS" id="PR00332">
    <property type="entry name" value="HISTRIAD"/>
</dbReference>
<evidence type="ECO:0000313" key="6">
    <source>
        <dbReference type="Proteomes" id="UP000319103"/>
    </source>
</evidence>
<dbReference type="GO" id="GO:0009117">
    <property type="term" value="P:nucleotide metabolic process"/>
    <property type="evidence" value="ECO:0007669"/>
    <property type="project" value="TreeGrafter"/>
</dbReference>
<organism evidence="5 6">
    <name type="scientific">Kitasatospora acidiphila</name>
    <dbReference type="NCBI Taxonomy" id="2567942"/>
    <lineage>
        <taxon>Bacteria</taxon>
        <taxon>Bacillati</taxon>
        <taxon>Actinomycetota</taxon>
        <taxon>Actinomycetes</taxon>
        <taxon>Kitasatosporales</taxon>
        <taxon>Streptomycetaceae</taxon>
        <taxon>Kitasatospora</taxon>
    </lineage>
</organism>
<dbReference type="OrthoDB" id="9784774at2"/>
<gene>
    <name evidence="5" type="ORF">E6W39_23065</name>
</gene>
<proteinExistence type="predicted"/>
<protein>
    <submittedName>
        <fullName evidence="5">HIT family protein</fullName>
    </submittedName>
</protein>
<comment type="caution">
    <text evidence="5">The sequence shown here is derived from an EMBL/GenBank/DDBJ whole genome shotgun (WGS) entry which is preliminary data.</text>
</comment>
<dbReference type="SUPFAM" id="SSF54197">
    <property type="entry name" value="HIT-like"/>
    <property type="match status" value="1"/>
</dbReference>
<evidence type="ECO:0000256" key="3">
    <source>
        <dbReference type="PROSITE-ProRule" id="PRU00464"/>
    </source>
</evidence>
<evidence type="ECO:0000313" key="5">
    <source>
        <dbReference type="EMBL" id="TQF04581.1"/>
    </source>
</evidence>
<feature type="active site" description="Tele-AMP-histidine intermediate" evidence="1">
    <location>
        <position position="121"/>
    </location>
</feature>
<keyword evidence="6" id="KW-1185">Reference proteome</keyword>
<dbReference type="Gene3D" id="3.30.428.10">
    <property type="entry name" value="HIT-like"/>
    <property type="match status" value="1"/>
</dbReference>
<dbReference type="InterPro" id="IPR019808">
    <property type="entry name" value="Histidine_triad_CS"/>
</dbReference>
<feature type="domain" description="HIT" evidence="4">
    <location>
        <begin position="27"/>
        <end position="134"/>
    </location>
</feature>
<reference evidence="5 6" key="1">
    <citation type="submission" date="2019-06" db="EMBL/GenBank/DDBJ databases">
        <title>Description of Kitasatospora acidophila sp. nov. isolated from pine grove soil, and reclassification of Streptomyces novaecaesareae to Kitasatospora novaeceasareae comb. nov.</title>
        <authorList>
            <person name="Kim M.J."/>
        </authorList>
    </citation>
    <scope>NUCLEOTIDE SEQUENCE [LARGE SCALE GENOMIC DNA]</scope>
    <source>
        <strain evidence="5 6">MMS16-CNU292</strain>
    </source>
</reference>
<name>A0A540W6D6_9ACTN</name>
<accession>A0A540W6D6</accession>
<dbReference type="PROSITE" id="PS00892">
    <property type="entry name" value="HIT_1"/>
    <property type="match status" value="1"/>
</dbReference>
<dbReference type="InterPro" id="IPR036265">
    <property type="entry name" value="HIT-like_sf"/>
</dbReference>
<evidence type="ECO:0000256" key="2">
    <source>
        <dbReference type="PIRSR" id="PIRSR601310-3"/>
    </source>
</evidence>
<evidence type="ECO:0000259" key="4">
    <source>
        <dbReference type="PROSITE" id="PS51084"/>
    </source>
</evidence>
<dbReference type="InterPro" id="IPR039384">
    <property type="entry name" value="HINT"/>
</dbReference>
<evidence type="ECO:0000256" key="1">
    <source>
        <dbReference type="PIRSR" id="PIRSR601310-1"/>
    </source>
</evidence>
<dbReference type="GO" id="GO:0003824">
    <property type="term" value="F:catalytic activity"/>
    <property type="evidence" value="ECO:0007669"/>
    <property type="project" value="InterPro"/>
</dbReference>
<dbReference type="PROSITE" id="PS51084">
    <property type="entry name" value="HIT_2"/>
    <property type="match status" value="1"/>
</dbReference>
<dbReference type="InterPro" id="IPR001310">
    <property type="entry name" value="Histidine_triad_HIT"/>
</dbReference>
<dbReference type="RefSeq" id="WP_141635146.1">
    <property type="nucleotide sequence ID" value="NZ_VIGB01000003.1"/>
</dbReference>
<dbReference type="PANTHER" id="PTHR46648:SF1">
    <property type="entry name" value="ADENOSINE 5'-MONOPHOSPHORAMIDASE HNT1"/>
    <property type="match status" value="1"/>
</dbReference>
<dbReference type="PANTHER" id="PTHR46648">
    <property type="entry name" value="HIT FAMILY PROTEIN 1"/>
    <property type="match status" value="1"/>
</dbReference>